<name>A0A1Y6BYQ6_9PROT</name>
<evidence type="ECO:0000256" key="3">
    <source>
        <dbReference type="ARBA" id="ARBA00022475"/>
    </source>
</evidence>
<dbReference type="RefSeq" id="WP_143596250.1">
    <property type="nucleotide sequence ID" value="NZ_FWZX01000012.1"/>
</dbReference>
<accession>A0A1Y6BYQ6</accession>
<keyword evidence="5 8" id="KW-0812">Transmembrane</keyword>
<gene>
    <name evidence="10" type="ORF">SAMN05428998_11290</name>
</gene>
<proteinExistence type="inferred from homology"/>
<feature type="transmembrane region" description="Helical" evidence="8">
    <location>
        <begin position="113"/>
        <end position="134"/>
    </location>
</feature>
<evidence type="ECO:0000256" key="4">
    <source>
        <dbReference type="ARBA" id="ARBA00022519"/>
    </source>
</evidence>
<evidence type="ECO:0000256" key="6">
    <source>
        <dbReference type="ARBA" id="ARBA00022989"/>
    </source>
</evidence>
<evidence type="ECO:0000259" key="9">
    <source>
        <dbReference type="PROSITE" id="PS50928"/>
    </source>
</evidence>
<sequence length="275" mass="29126">MTGGEELSAAGRGAVWWHRLRALICVLVGLYLVAPLVIVLIISFSSAPFLSFPPPGLSLQWYDNLFGNPVWLRSLITSIEILVPTSILATLLGTAAAYGLARSRLPAAAAIQGFLMAPVVVPVIITAAGIFGFFRHIGLNGTLPGLILAHTVLTVPYVVATVGAALSVVDARLEDAARTLGASPLVCFRRITLPLILPAVLSGLLFAMVTSFDELIVSLFISTPRVRPVTVQMWSNIRGDVDPTIAAIATLLFGFSLLALLADHLARRRSAGGAR</sequence>
<keyword evidence="11" id="KW-1185">Reference proteome</keyword>
<evidence type="ECO:0000256" key="8">
    <source>
        <dbReference type="RuleBase" id="RU363032"/>
    </source>
</evidence>
<dbReference type="PANTHER" id="PTHR43357:SF4">
    <property type="entry name" value="INNER MEMBRANE ABC TRANSPORTER PERMEASE PROTEIN YDCV"/>
    <property type="match status" value="1"/>
</dbReference>
<keyword evidence="3" id="KW-1003">Cell membrane</keyword>
<reference evidence="10 11" key="1">
    <citation type="submission" date="2017-04" db="EMBL/GenBank/DDBJ databases">
        <authorList>
            <person name="Afonso C.L."/>
            <person name="Miller P.J."/>
            <person name="Scott M.A."/>
            <person name="Spackman E."/>
            <person name="Goraichik I."/>
            <person name="Dimitrov K.M."/>
            <person name="Suarez D.L."/>
            <person name="Swayne D.E."/>
        </authorList>
    </citation>
    <scope>NUCLEOTIDE SEQUENCE [LARGE SCALE GENOMIC DNA]</scope>
    <source>
        <strain evidence="10 11">USBA 355</strain>
    </source>
</reference>
<feature type="transmembrane region" description="Helical" evidence="8">
    <location>
        <begin position="146"/>
        <end position="169"/>
    </location>
</feature>
<dbReference type="SUPFAM" id="SSF161098">
    <property type="entry name" value="MetI-like"/>
    <property type="match status" value="1"/>
</dbReference>
<keyword evidence="2 8" id="KW-0813">Transport</keyword>
<keyword evidence="4" id="KW-0997">Cell inner membrane</keyword>
<dbReference type="InterPro" id="IPR000515">
    <property type="entry name" value="MetI-like"/>
</dbReference>
<organism evidence="10 11">
    <name type="scientific">Tistlia consotensis USBA 355</name>
    <dbReference type="NCBI Taxonomy" id="560819"/>
    <lineage>
        <taxon>Bacteria</taxon>
        <taxon>Pseudomonadati</taxon>
        <taxon>Pseudomonadota</taxon>
        <taxon>Alphaproteobacteria</taxon>
        <taxon>Rhodospirillales</taxon>
        <taxon>Rhodovibrionaceae</taxon>
        <taxon>Tistlia</taxon>
    </lineage>
</organism>
<dbReference type="Proteomes" id="UP000192917">
    <property type="component" value="Unassembled WGS sequence"/>
</dbReference>
<dbReference type="CDD" id="cd06261">
    <property type="entry name" value="TM_PBP2"/>
    <property type="match status" value="1"/>
</dbReference>
<comment type="subcellular location">
    <subcellularLocation>
        <location evidence="1">Cell inner membrane</location>
        <topology evidence="1">Multi-pass membrane protein</topology>
    </subcellularLocation>
    <subcellularLocation>
        <location evidence="8">Cell membrane</location>
        <topology evidence="8">Multi-pass membrane protein</topology>
    </subcellularLocation>
</comment>
<dbReference type="GO" id="GO:0055085">
    <property type="term" value="P:transmembrane transport"/>
    <property type="evidence" value="ECO:0007669"/>
    <property type="project" value="InterPro"/>
</dbReference>
<dbReference type="Gene3D" id="1.10.3720.10">
    <property type="entry name" value="MetI-like"/>
    <property type="match status" value="1"/>
</dbReference>
<comment type="similarity">
    <text evidence="8">Belongs to the binding-protein-dependent transport system permease family.</text>
</comment>
<dbReference type="AlphaFoldDB" id="A0A1Y6BYQ6"/>
<evidence type="ECO:0000313" key="10">
    <source>
        <dbReference type="EMBL" id="SMF36456.1"/>
    </source>
</evidence>
<dbReference type="Pfam" id="PF00528">
    <property type="entry name" value="BPD_transp_1"/>
    <property type="match status" value="1"/>
</dbReference>
<dbReference type="PROSITE" id="PS50928">
    <property type="entry name" value="ABC_TM1"/>
    <property type="match status" value="1"/>
</dbReference>
<evidence type="ECO:0000256" key="1">
    <source>
        <dbReference type="ARBA" id="ARBA00004429"/>
    </source>
</evidence>
<dbReference type="STRING" id="560819.SAMN05428998_11290"/>
<dbReference type="InterPro" id="IPR035906">
    <property type="entry name" value="MetI-like_sf"/>
</dbReference>
<feature type="domain" description="ABC transmembrane type-1" evidence="9">
    <location>
        <begin position="75"/>
        <end position="263"/>
    </location>
</feature>
<evidence type="ECO:0000313" key="11">
    <source>
        <dbReference type="Proteomes" id="UP000192917"/>
    </source>
</evidence>
<feature type="transmembrane region" description="Helical" evidence="8">
    <location>
        <begin position="241"/>
        <end position="262"/>
    </location>
</feature>
<feature type="transmembrane region" description="Helical" evidence="8">
    <location>
        <begin position="22"/>
        <end position="50"/>
    </location>
</feature>
<evidence type="ECO:0000256" key="2">
    <source>
        <dbReference type="ARBA" id="ARBA00022448"/>
    </source>
</evidence>
<evidence type="ECO:0000256" key="5">
    <source>
        <dbReference type="ARBA" id="ARBA00022692"/>
    </source>
</evidence>
<protein>
    <submittedName>
        <fullName evidence="10">Putative spermidine/putrescine transport system permease protein</fullName>
    </submittedName>
</protein>
<dbReference type="GO" id="GO:0005886">
    <property type="term" value="C:plasma membrane"/>
    <property type="evidence" value="ECO:0007669"/>
    <property type="project" value="UniProtKB-SubCell"/>
</dbReference>
<dbReference type="EMBL" id="FWZX01000012">
    <property type="protein sequence ID" value="SMF36456.1"/>
    <property type="molecule type" value="Genomic_DNA"/>
</dbReference>
<evidence type="ECO:0000256" key="7">
    <source>
        <dbReference type="ARBA" id="ARBA00023136"/>
    </source>
</evidence>
<dbReference type="PANTHER" id="PTHR43357">
    <property type="entry name" value="INNER MEMBRANE ABC TRANSPORTER PERMEASE PROTEIN YDCV"/>
    <property type="match status" value="1"/>
</dbReference>
<keyword evidence="6 8" id="KW-1133">Transmembrane helix</keyword>
<feature type="transmembrane region" description="Helical" evidence="8">
    <location>
        <begin position="195"/>
        <end position="221"/>
    </location>
</feature>
<keyword evidence="7 8" id="KW-0472">Membrane</keyword>
<feature type="transmembrane region" description="Helical" evidence="8">
    <location>
        <begin position="70"/>
        <end position="101"/>
    </location>
</feature>